<dbReference type="Pfam" id="PF07714">
    <property type="entry name" value="PK_Tyr_Ser-Thr"/>
    <property type="match status" value="1"/>
</dbReference>
<dbReference type="InterPro" id="IPR001245">
    <property type="entry name" value="Ser-Thr/Tyr_kinase_cat_dom"/>
</dbReference>
<dbReference type="OrthoDB" id="75710at2759"/>
<dbReference type="Gene3D" id="3.30.200.20">
    <property type="entry name" value="Phosphorylase Kinase, domain 1"/>
    <property type="match status" value="1"/>
</dbReference>
<dbReference type="InterPro" id="IPR000719">
    <property type="entry name" value="Prot_kinase_dom"/>
</dbReference>
<dbReference type="GO" id="GO:0005524">
    <property type="term" value="F:ATP binding"/>
    <property type="evidence" value="ECO:0007669"/>
    <property type="project" value="UniProtKB-KW"/>
</dbReference>
<dbReference type="GO" id="GO:0007166">
    <property type="term" value="P:cell surface receptor signaling pathway"/>
    <property type="evidence" value="ECO:0007669"/>
    <property type="project" value="InterPro"/>
</dbReference>
<evidence type="ECO:0000256" key="1">
    <source>
        <dbReference type="ARBA" id="ARBA00022741"/>
    </source>
</evidence>
<dbReference type="AlphaFoldDB" id="A0A438HEQ9"/>
<proteinExistence type="predicted"/>
<keyword evidence="2" id="KW-0067">ATP-binding</keyword>
<sequence length="384" mass="43852">MWKRREKTDIEMGKKERKECILRNGGLLLQKRISYFNGKYSNPMRSFSAKELQKATDNYNHGNLIFTCLSRFKWYKGCLEGRVVFVKKYFDHSIATHSRGFLADPEMVTNEMSVAAQVSGHKNSLKLLGCCLETQIPTLVFEFPMNGNLGDQLRSNPTGLSWKSRLKIANEIASVLTYLHTAFPRPIIHRDIYPGNFYLDQDLCAKLSDFTLCMALPEGKTQVQSLRISGTVGYLAPEVLRLCVYSEKSDVFGFGLLLFDLLTGKDYRELVVSKGSMDDLKEDYLMDCIQSYIRNHGINGIVDPTILAEGGGVPHHHQFQAVFRLILKCRRMNAEERPIMLDVAKQLRRIQRGNFISDEAIHNDMFSSYNIGSTRLLCHRKALE</sequence>
<reference evidence="4 5" key="1">
    <citation type="journal article" date="2018" name="PLoS Genet.">
        <title>Population sequencing reveals clonal diversity and ancestral inbreeding in the grapevine cultivar Chardonnay.</title>
        <authorList>
            <person name="Roach M.J."/>
            <person name="Johnson D.L."/>
            <person name="Bohlmann J."/>
            <person name="van Vuuren H.J."/>
            <person name="Jones S.J."/>
            <person name="Pretorius I.S."/>
            <person name="Schmidt S.A."/>
            <person name="Borneman A.R."/>
        </authorList>
    </citation>
    <scope>NUCLEOTIDE SEQUENCE [LARGE SCALE GENOMIC DNA]</scope>
    <source>
        <strain evidence="5">cv. Chardonnay</strain>
        <tissue evidence="4">Leaf</tissue>
    </source>
</reference>
<dbReference type="Gramene" id="Vitis18g02862.t01">
    <property type="protein sequence ID" value="Vitis18g02862.t01.CDS"/>
    <property type="gene ID" value="Vitis18g02862"/>
</dbReference>
<keyword evidence="4" id="KW-0418">Kinase</keyword>
<dbReference type="EMBL" id="QGNW01000234">
    <property type="protein sequence ID" value="RVW82953.1"/>
    <property type="molecule type" value="Genomic_DNA"/>
</dbReference>
<dbReference type="GO" id="GO:0004672">
    <property type="term" value="F:protein kinase activity"/>
    <property type="evidence" value="ECO:0007669"/>
    <property type="project" value="InterPro"/>
</dbReference>
<accession>A0A438HEQ9</accession>
<dbReference type="SUPFAM" id="SSF56112">
    <property type="entry name" value="Protein kinase-like (PK-like)"/>
    <property type="match status" value="1"/>
</dbReference>
<dbReference type="Proteomes" id="UP000288805">
    <property type="component" value="Unassembled WGS sequence"/>
</dbReference>
<name>A0A438HEQ9_VITVI</name>
<organism evidence="4 5">
    <name type="scientific">Vitis vinifera</name>
    <name type="common">Grape</name>
    <dbReference type="NCBI Taxonomy" id="29760"/>
    <lineage>
        <taxon>Eukaryota</taxon>
        <taxon>Viridiplantae</taxon>
        <taxon>Streptophyta</taxon>
        <taxon>Embryophyta</taxon>
        <taxon>Tracheophyta</taxon>
        <taxon>Spermatophyta</taxon>
        <taxon>Magnoliopsida</taxon>
        <taxon>eudicotyledons</taxon>
        <taxon>Gunneridae</taxon>
        <taxon>Pentapetalae</taxon>
        <taxon>rosids</taxon>
        <taxon>Vitales</taxon>
        <taxon>Vitaceae</taxon>
        <taxon>Viteae</taxon>
        <taxon>Vitis</taxon>
    </lineage>
</organism>
<feature type="domain" description="Protein kinase" evidence="3">
    <location>
        <begin position="53"/>
        <end position="356"/>
    </location>
</feature>
<dbReference type="SMR" id="A0A438HEQ9"/>
<evidence type="ECO:0000259" key="3">
    <source>
        <dbReference type="PROSITE" id="PS50011"/>
    </source>
</evidence>
<keyword evidence="1" id="KW-0547">Nucleotide-binding</keyword>
<protein>
    <submittedName>
        <fullName evidence="4">Non-functional pseudokinase ZED1</fullName>
    </submittedName>
</protein>
<evidence type="ECO:0000256" key="2">
    <source>
        <dbReference type="ARBA" id="ARBA00022840"/>
    </source>
</evidence>
<keyword evidence="4" id="KW-0808">Transferase</keyword>
<evidence type="ECO:0000313" key="5">
    <source>
        <dbReference type="Proteomes" id="UP000288805"/>
    </source>
</evidence>
<evidence type="ECO:0000313" key="4">
    <source>
        <dbReference type="EMBL" id="RVW82953.1"/>
    </source>
</evidence>
<dbReference type="InterPro" id="IPR045274">
    <property type="entry name" value="WAK-like"/>
</dbReference>
<gene>
    <name evidence="4" type="primary">ZED1_14</name>
    <name evidence="4" type="ORF">CK203_038333</name>
</gene>
<dbReference type="InterPro" id="IPR011009">
    <property type="entry name" value="Kinase-like_dom_sf"/>
</dbReference>
<dbReference type="PANTHER" id="PTHR27005:SF466">
    <property type="entry name" value="NON-FUNCTIONAL PSEUDOKINASE ZED1-LIKE"/>
    <property type="match status" value="1"/>
</dbReference>
<dbReference type="PANTHER" id="PTHR27005">
    <property type="entry name" value="WALL-ASSOCIATED RECEPTOR KINASE-LIKE 21"/>
    <property type="match status" value="1"/>
</dbReference>
<dbReference type="PROSITE" id="PS50011">
    <property type="entry name" value="PROTEIN_KINASE_DOM"/>
    <property type="match status" value="1"/>
</dbReference>
<comment type="caution">
    <text evidence="4">The sequence shown here is derived from an EMBL/GenBank/DDBJ whole genome shotgun (WGS) entry which is preliminary data.</text>
</comment>
<dbReference type="KEGG" id="vvi:100244752"/>
<dbReference type="Gene3D" id="1.10.510.10">
    <property type="entry name" value="Transferase(Phosphotransferase) domain 1"/>
    <property type="match status" value="1"/>
</dbReference>